<accession>A0A3D9JP05</accession>
<comment type="caution">
    <text evidence="1">The sequence shown here is derived from an EMBL/GenBank/DDBJ whole genome shotgun (WGS) entry which is preliminary data.</text>
</comment>
<organism evidence="1 2">
    <name type="scientific">Cohnella phaseoli</name>
    <dbReference type="NCBI Taxonomy" id="456490"/>
    <lineage>
        <taxon>Bacteria</taxon>
        <taxon>Bacillati</taxon>
        <taxon>Bacillota</taxon>
        <taxon>Bacilli</taxon>
        <taxon>Bacillales</taxon>
        <taxon>Paenibacillaceae</taxon>
        <taxon>Cohnella</taxon>
    </lineage>
</organism>
<proteinExistence type="predicted"/>
<keyword evidence="2" id="KW-1185">Reference proteome</keyword>
<evidence type="ECO:0000313" key="1">
    <source>
        <dbReference type="EMBL" id="RED75695.1"/>
    </source>
</evidence>
<reference evidence="1 2" key="1">
    <citation type="submission" date="2018-07" db="EMBL/GenBank/DDBJ databases">
        <title>Genomic Encyclopedia of Type Strains, Phase III (KMG-III): the genomes of soil and plant-associated and newly described type strains.</title>
        <authorList>
            <person name="Whitman W."/>
        </authorList>
    </citation>
    <scope>NUCLEOTIDE SEQUENCE [LARGE SCALE GENOMIC DNA]</scope>
    <source>
        <strain evidence="1 2">CECT 7287</strain>
    </source>
</reference>
<dbReference type="EMBL" id="QRDZ01000014">
    <property type="protein sequence ID" value="RED75695.1"/>
    <property type="molecule type" value="Genomic_DNA"/>
</dbReference>
<sequence>MKRYILIVCAAFVALAITVYSSGELTDTKSMAAEESPVKPRIVETTSGRLIQITDPKDLKELVDHSTLIVKGTIIKADNVQEEIQLLEGSPERAAVEAQGGNPTHIRSGINYTIKVSDVIKGQLDYQEITMYITEDGISLRPEMNIGDQFIFNLAFNKTIDRFIDVHPIAGYLKVDPENIVKPMFNSTKEFSNLDNKSYDEVKRIIKDVK</sequence>
<gene>
    <name evidence="1" type="ORF">DFP98_11456</name>
</gene>
<dbReference type="RefSeq" id="WP_116062017.1">
    <property type="nucleotide sequence ID" value="NZ_QRDZ01000014.1"/>
</dbReference>
<protein>
    <submittedName>
        <fullName evidence="1">Uncharacterized protein</fullName>
    </submittedName>
</protein>
<dbReference type="AlphaFoldDB" id="A0A3D9JP05"/>
<name>A0A3D9JP05_9BACL</name>
<dbReference type="OrthoDB" id="9948958at2"/>
<evidence type="ECO:0000313" key="2">
    <source>
        <dbReference type="Proteomes" id="UP000256977"/>
    </source>
</evidence>
<dbReference type="Proteomes" id="UP000256977">
    <property type="component" value="Unassembled WGS sequence"/>
</dbReference>